<name>A0ABP5SQT0_9PSEU</name>
<keyword evidence="2" id="KW-1133">Transmembrane helix</keyword>
<keyword evidence="4" id="KW-1185">Reference proteome</keyword>
<accession>A0ABP5SQT0</accession>
<evidence type="ECO:0000313" key="4">
    <source>
        <dbReference type="Proteomes" id="UP001501218"/>
    </source>
</evidence>
<proteinExistence type="predicted"/>
<dbReference type="EMBL" id="BAAARA010000002">
    <property type="protein sequence ID" value="GAA2334915.1"/>
    <property type="molecule type" value="Genomic_DNA"/>
</dbReference>
<gene>
    <name evidence="3" type="ORF">GCM10009854_08400</name>
</gene>
<keyword evidence="2" id="KW-0812">Transmembrane</keyword>
<feature type="region of interest" description="Disordered" evidence="1">
    <location>
        <begin position="119"/>
        <end position="157"/>
    </location>
</feature>
<sequence length="157" mass="17327">MNRNRALLVLPFALWLVVAFTLPGVAWLVGSWMTFVTLIATIALARQRKSVRPTTWIGLGFGFALLVTALLLGPQPAGRVALAAGVLVTWTSAVRTDQHFYRAHHELDHRLPRSDLRGVFNRGVAGPTASRRSRDDDERGNLPVAPHMKKGTFLPLK</sequence>
<evidence type="ECO:0000313" key="3">
    <source>
        <dbReference type="EMBL" id="GAA2334915.1"/>
    </source>
</evidence>
<feature type="transmembrane region" description="Helical" evidence="2">
    <location>
        <begin position="53"/>
        <end position="71"/>
    </location>
</feature>
<comment type="caution">
    <text evidence="3">The sequence shown here is derived from an EMBL/GenBank/DDBJ whole genome shotgun (WGS) entry which is preliminary data.</text>
</comment>
<reference evidence="4" key="1">
    <citation type="journal article" date="2019" name="Int. J. Syst. Evol. Microbiol.">
        <title>The Global Catalogue of Microorganisms (GCM) 10K type strain sequencing project: providing services to taxonomists for standard genome sequencing and annotation.</title>
        <authorList>
            <consortium name="The Broad Institute Genomics Platform"/>
            <consortium name="The Broad Institute Genome Sequencing Center for Infectious Disease"/>
            <person name="Wu L."/>
            <person name="Ma J."/>
        </authorList>
    </citation>
    <scope>NUCLEOTIDE SEQUENCE [LARGE SCALE GENOMIC DNA]</scope>
    <source>
        <strain evidence="4">JCM 16221</strain>
    </source>
</reference>
<evidence type="ECO:0000256" key="2">
    <source>
        <dbReference type="SAM" id="Phobius"/>
    </source>
</evidence>
<dbReference type="RefSeq" id="WP_344126722.1">
    <property type="nucleotide sequence ID" value="NZ_BAAARA010000002.1"/>
</dbReference>
<protein>
    <submittedName>
        <fullName evidence="3">Uncharacterized protein</fullName>
    </submittedName>
</protein>
<keyword evidence="2" id="KW-0472">Membrane</keyword>
<dbReference type="Proteomes" id="UP001501218">
    <property type="component" value="Unassembled WGS sequence"/>
</dbReference>
<organism evidence="3 4">
    <name type="scientific">Saccharopolyspora halophila</name>
    <dbReference type="NCBI Taxonomy" id="405551"/>
    <lineage>
        <taxon>Bacteria</taxon>
        <taxon>Bacillati</taxon>
        <taxon>Actinomycetota</taxon>
        <taxon>Actinomycetes</taxon>
        <taxon>Pseudonocardiales</taxon>
        <taxon>Pseudonocardiaceae</taxon>
        <taxon>Saccharopolyspora</taxon>
    </lineage>
</organism>
<evidence type="ECO:0000256" key="1">
    <source>
        <dbReference type="SAM" id="MobiDB-lite"/>
    </source>
</evidence>